<dbReference type="Pfam" id="PF07136">
    <property type="entry name" value="DUF1385"/>
    <property type="match status" value="1"/>
</dbReference>
<feature type="compositionally biased region" description="Polar residues" evidence="1">
    <location>
        <begin position="1"/>
        <end position="17"/>
    </location>
</feature>
<name>A0ABZ2KNH5_9BACT</name>
<evidence type="ECO:0000313" key="4">
    <source>
        <dbReference type="Proteomes" id="UP001379533"/>
    </source>
</evidence>
<reference evidence="3 4" key="1">
    <citation type="submission" date="2021-12" db="EMBL/GenBank/DDBJ databases">
        <title>Discovery of the Pendulisporaceae a myxobacterial family with distinct sporulation behavior and unique specialized metabolism.</title>
        <authorList>
            <person name="Garcia R."/>
            <person name="Popoff A."/>
            <person name="Bader C.D."/>
            <person name="Loehr J."/>
            <person name="Walesch S."/>
            <person name="Walt C."/>
            <person name="Boldt J."/>
            <person name="Bunk B."/>
            <person name="Haeckl F.J.F.P.J."/>
            <person name="Gunesch A.P."/>
            <person name="Birkelbach J."/>
            <person name="Nuebel U."/>
            <person name="Pietschmann T."/>
            <person name="Bach T."/>
            <person name="Mueller R."/>
        </authorList>
    </citation>
    <scope>NUCLEOTIDE SEQUENCE [LARGE SCALE GENOMIC DNA]</scope>
    <source>
        <strain evidence="3 4">MSr12523</strain>
    </source>
</reference>
<dbReference type="PANTHER" id="PTHR42867">
    <property type="entry name" value="MEMBRANE PROTEIN-RELATED"/>
    <property type="match status" value="1"/>
</dbReference>
<dbReference type="PANTHER" id="PTHR42867:SF1">
    <property type="entry name" value="MEMBRANE PROTEIN-RELATED"/>
    <property type="match status" value="1"/>
</dbReference>
<keyword evidence="2" id="KW-0812">Transmembrane</keyword>
<proteinExistence type="predicted"/>
<keyword evidence="2" id="KW-1133">Transmembrane helix</keyword>
<dbReference type="EMBL" id="CP089982">
    <property type="protein sequence ID" value="WXB00080.1"/>
    <property type="molecule type" value="Genomic_DNA"/>
</dbReference>
<feature type="transmembrane region" description="Helical" evidence="2">
    <location>
        <begin position="191"/>
        <end position="211"/>
    </location>
</feature>
<dbReference type="RefSeq" id="WP_394850721.1">
    <property type="nucleotide sequence ID" value="NZ_CP089982.1"/>
</dbReference>
<evidence type="ECO:0000256" key="2">
    <source>
        <dbReference type="SAM" id="Phobius"/>
    </source>
</evidence>
<evidence type="ECO:0000313" key="3">
    <source>
        <dbReference type="EMBL" id="WXB00080.1"/>
    </source>
</evidence>
<feature type="transmembrane region" description="Helical" evidence="2">
    <location>
        <begin position="259"/>
        <end position="279"/>
    </location>
</feature>
<accession>A0ABZ2KNH5</accession>
<keyword evidence="4" id="KW-1185">Reference proteome</keyword>
<feature type="region of interest" description="Disordered" evidence="1">
    <location>
        <begin position="1"/>
        <end position="21"/>
    </location>
</feature>
<dbReference type="InterPro" id="IPR010787">
    <property type="entry name" value="DUF1385"/>
</dbReference>
<keyword evidence="2" id="KW-0472">Membrane</keyword>
<organism evidence="3 4">
    <name type="scientific">Pendulispora brunnea</name>
    <dbReference type="NCBI Taxonomy" id="2905690"/>
    <lineage>
        <taxon>Bacteria</taxon>
        <taxon>Pseudomonadati</taxon>
        <taxon>Myxococcota</taxon>
        <taxon>Myxococcia</taxon>
        <taxon>Myxococcales</taxon>
        <taxon>Sorangiineae</taxon>
        <taxon>Pendulisporaceae</taxon>
        <taxon>Pendulispora</taxon>
    </lineage>
</organism>
<gene>
    <name evidence="3" type="ORF">LZC95_25100</name>
</gene>
<sequence>MTDVRTASQQTRQQPAPSTAARPYIGGQAVLEGVMMRAPHSFSIVVRRRDGSLLVRERAVPDERTGIRRWPLVRGVSSLVESLRLGSESLRFSVEQLEKDLAAEEAAELAKSKASTAGLSALAAFGLSLFSLLSADDGQAVASTDADAKKGGRGAMGVMLVFAIAFLIALPQAAAAGINRVFHLGLEVQSPLFQVITGALKLTVVVGYMLLIRRVPDIRRVFQYHGAEHKTISTYEANEELIVVNARAKTTLHPRCGTTFLVMVALVSILVFTAVGGLLPRIHTGSAIADNVLFFLEKLPFLPLIAAVTFEIQRLFARYCTTGPLRALLWPGFLVQKITTIEPDDDQLEVALASLRATLFREHGEVSEVADDVSFANYEALATASHLRS</sequence>
<feature type="transmembrane region" description="Helical" evidence="2">
    <location>
        <begin position="158"/>
        <end position="179"/>
    </location>
</feature>
<dbReference type="Proteomes" id="UP001379533">
    <property type="component" value="Chromosome"/>
</dbReference>
<protein>
    <submittedName>
        <fullName evidence="3">DUF1385 domain-containing protein</fullName>
    </submittedName>
</protein>
<evidence type="ECO:0000256" key="1">
    <source>
        <dbReference type="SAM" id="MobiDB-lite"/>
    </source>
</evidence>